<dbReference type="RefSeq" id="WP_016361498.1">
    <property type="nucleotide sequence ID" value="NZ_AKBT01000001.1"/>
</dbReference>
<dbReference type="KEGG" id="fne:FSDG_01465"/>
<gene>
    <name evidence="2" type="ORF">FSDG_01465</name>
</gene>
<dbReference type="InterPro" id="IPR050678">
    <property type="entry name" value="DNA_Partitioning_ATPase"/>
</dbReference>
<dbReference type="Gene3D" id="3.40.50.300">
    <property type="entry name" value="P-loop containing nucleotide triphosphate hydrolases"/>
    <property type="match status" value="1"/>
</dbReference>
<dbReference type="AlphaFoldDB" id="A0A140PTT9"/>
<dbReference type="InterPro" id="IPR027417">
    <property type="entry name" value="P-loop_NTPase"/>
</dbReference>
<dbReference type="SUPFAM" id="SSF52540">
    <property type="entry name" value="P-loop containing nucleoside triphosphate hydrolases"/>
    <property type="match status" value="1"/>
</dbReference>
<organism evidence="2">
    <name type="scientific">Fusobacterium animalis 7_1</name>
    <dbReference type="NCBI Taxonomy" id="457405"/>
    <lineage>
        <taxon>Bacteria</taxon>
        <taxon>Fusobacteriati</taxon>
        <taxon>Fusobacteriota</taxon>
        <taxon>Fusobacteriia</taxon>
        <taxon>Fusobacteriales</taxon>
        <taxon>Fusobacteriaceae</taxon>
        <taxon>Fusobacterium</taxon>
    </lineage>
</organism>
<protein>
    <recommendedName>
        <fullName evidence="1">AAA domain-containing protein</fullName>
    </recommendedName>
</protein>
<dbReference type="EMBL" id="CP007062">
    <property type="protein sequence ID" value="EEO42906.2"/>
    <property type="molecule type" value="Genomic_DNA"/>
</dbReference>
<dbReference type="Proteomes" id="UP000002799">
    <property type="component" value="Chromosome"/>
</dbReference>
<name>A0A140PTT9_9FUSO</name>
<dbReference type="eggNOG" id="COG1192">
    <property type="taxonomic scope" value="Bacteria"/>
</dbReference>
<accession>A0A140PTT9</accession>
<dbReference type="InterPro" id="IPR025669">
    <property type="entry name" value="AAA_dom"/>
</dbReference>
<evidence type="ECO:0000259" key="1">
    <source>
        <dbReference type="Pfam" id="PF13614"/>
    </source>
</evidence>
<proteinExistence type="predicted"/>
<dbReference type="PANTHER" id="PTHR13696">
    <property type="entry name" value="P-LOOP CONTAINING NUCLEOSIDE TRIPHOSPHATE HYDROLASE"/>
    <property type="match status" value="1"/>
</dbReference>
<dbReference type="Pfam" id="PF13614">
    <property type="entry name" value="AAA_31"/>
    <property type="match status" value="1"/>
</dbReference>
<sequence>MNGIVSINITIVNGNIRQARLHFKDEWFKELKIDKRRRALIIYNNKKNLKEIIIKKASYRRIIQKVERGNFFYNLELIRTIMTDKKLLFPKHFLRLFEELELKQNFKCSYNLEKGELKLTLPNTTRKNVILFKINKGGVGKTFLTSQVGVGLTLAEPNKKVLIITSDSQNNILNFLDKNDSDVSNGLIKDVLYGKGEYIKLRKNLYFLPLENARFGKIFLEKLKEWLDLKRREYDYILIDSIPTMKIDEEFVNLANYFVIPTFFDEATTQGVVNLITEIDKDKIIAIQGNRYRKRKIENKYKENLEKLIKQTNIMMNEPIPDLSFILTMLDNKKSIFEYSNIKIKEVQKIFVKLIQKIVEVVNNG</sequence>
<evidence type="ECO:0000313" key="3">
    <source>
        <dbReference type="Proteomes" id="UP000002799"/>
    </source>
</evidence>
<dbReference type="PANTHER" id="PTHR13696:SF99">
    <property type="entry name" value="COBYRINIC ACID AC-DIAMIDE SYNTHASE"/>
    <property type="match status" value="1"/>
</dbReference>
<dbReference type="HOGENOM" id="CLU_058206_0_0_0"/>
<evidence type="ECO:0000313" key="2">
    <source>
        <dbReference type="EMBL" id="EEO42906.2"/>
    </source>
</evidence>
<reference evidence="2 3" key="1">
    <citation type="submission" date="2013-11" db="EMBL/GenBank/DDBJ databases">
        <title>The Genome Sequence of Fusobacterium sp. 7_1.</title>
        <authorList>
            <consortium name="The Broad Institute Genome Sequencing Platform"/>
            <person name="Earl A."/>
            <person name="Ward D."/>
            <person name="Feldgarden M."/>
            <person name="Gevers D."/>
            <person name="Strauss J."/>
            <person name="Ambrose C.E."/>
            <person name="Allen-Vercoe E."/>
            <person name="Walker B."/>
            <person name="Young S.K."/>
            <person name="Zeng Q."/>
            <person name="Gargeya S."/>
            <person name="Fitzgerald M."/>
            <person name="Haas B."/>
            <person name="Abouelleil A."/>
            <person name="Alvarado L."/>
            <person name="Arachchi H.M."/>
            <person name="Berlin A.M."/>
            <person name="Chapman S.B."/>
            <person name="Goldberg J."/>
            <person name="Griggs A."/>
            <person name="Gujja S."/>
            <person name="Hansen M."/>
            <person name="Howarth C."/>
            <person name="Imamovic A."/>
            <person name="Larimer J."/>
            <person name="McCowen C."/>
            <person name="Montmayeur A."/>
            <person name="Murphy C."/>
            <person name="Neiman D."/>
            <person name="Pearson M."/>
            <person name="Priest M."/>
            <person name="Roberts A."/>
            <person name="Saif S."/>
            <person name="Shea T."/>
            <person name="Sisk P."/>
            <person name="Sykes S."/>
            <person name="Wortman J."/>
            <person name="Nusbaum C."/>
            <person name="Birren B."/>
        </authorList>
    </citation>
    <scope>NUCLEOTIDE SEQUENCE [LARGE SCALE GENOMIC DNA]</scope>
    <source>
        <strain evidence="2 3">7_1</strain>
    </source>
</reference>
<feature type="domain" description="AAA" evidence="1">
    <location>
        <begin position="128"/>
        <end position="281"/>
    </location>
</feature>